<sequence>MLNTMKMDYTYTPARIDPARSRLLRAQINDFHAEYCAVLDTGDVELWPEFFTEDALYRITSRQNADLKLPVGLVYAEGRDMMHDRAVAIGRTQMFAPRHNLHLVTNIRIIDETADGEVEAEANFLLIQTLVEGPSTVHLAGRYYDRFVQAGGDKLLLKERQVIYDTAILANDLVYPV</sequence>
<evidence type="ECO:0000313" key="4">
    <source>
        <dbReference type="Proteomes" id="UP000253628"/>
    </source>
</evidence>
<organism evidence="3 4">
    <name type="scientific">Eoetvoesiella caeni</name>
    <dbReference type="NCBI Taxonomy" id="645616"/>
    <lineage>
        <taxon>Bacteria</taxon>
        <taxon>Pseudomonadati</taxon>
        <taxon>Pseudomonadota</taxon>
        <taxon>Betaproteobacteria</taxon>
        <taxon>Burkholderiales</taxon>
        <taxon>Alcaligenaceae</taxon>
        <taxon>Eoetvoesiella</taxon>
    </lineage>
</organism>
<keyword evidence="4" id="KW-1185">Reference proteome</keyword>
<evidence type="ECO:0000256" key="2">
    <source>
        <dbReference type="ARBA" id="ARBA00023002"/>
    </source>
</evidence>
<dbReference type="Gene3D" id="3.10.450.50">
    <property type="match status" value="1"/>
</dbReference>
<dbReference type="InterPro" id="IPR032710">
    <property type="entry name" value="NTF2-like_dom_sf"/>
</dbReference>
<accession>A0A366HJ97</accession>
<comment type="similarity">
    <text evidence="1">Belongs to the bacterial ring-hydroxylating dioxygenase beta subunit family.</text>
</comment>
<keyword evidence="2" id="KW-0560">Oxidoreductase</keyword>
<dbReference type="GO" id="GO:0051213">
    <property type="term" value="F:dioxygenase activity"/>
    <property type="evidence" value="ECO:0007669"/>
    <property type="project" value="UniProtKB-KW"/>
</dbReference>
<gene>
    <name evidence="3" type="ORF">DFR37_102463</name>
</gene>
<keyword evidence="3" id="KW-0223">Dioxygenase</keyword>
<dbReference type="SUPFAM" id="SSF54427">
    <property type="entry name" value="NTF2-like"/>
    <property type="match status" value="1"/>
</dbReference>
<dbReference type="EMBL" id="QNRQ01000002">
    <property type="protein sequence ID" value="RBP42077.1"/>
    <property type="molecule type" value="Genomic_DNA"/>
</dbReference>
<dbReference type="Proteomes" id="UP000253628">
    <property type="component" value="Unassembled WGS sequence"/>
</dbReference>
<dbReference type="Pfam" id="PF00866">
    <property type="entry name" value="Ring_hydroxyl_B"/>
    <property type="match status" value="1"/>
</dbReference>
<comment type="caution">
    <text evidence="3">The sequence shown here is derived from an EMBL/GenBank/DDBJ whole genome shotgun (WGS) entry which is preliminary data.</text>
</comment>
<protein>
    <submittedName>
        <fullName evidence="3">3-phenylpropionate/cinnamic acid dioxygenase small subunit</fullName>
    </submittedName>
</protein>
<evidence type="ECO:0000256" key="1">
    <source>
        <dbReference type="ARBA" id="ARBA00009570"/>
    </source>
</evidence>
<dbReference type="InterPro" id="IPR000391">
    <property type="entry name" value="Rng_hydr_dOase-bsu"/>
</dbReference>
<name>A0A366HJ97_9BURK</name>
<reference evidence="3 4" key="1">
    <citation type="submission" date="2018-06" db="EMBL/GenBank/DDBJ databases">
        <title>Genomic Encyclopedia of Type Strains, Phase IV (KMG-IV): sequencing the most valuable type-strain genomes for metagenomic binning, comparative biology and taxonomic classification.</title>
        <authorList>
            <person name="Goeker M."/>
        </authorList>
    </citation>
    <scope>NUCLEOTIDE SEQUENCE [LARGE SCALE GENOMIC DNA]</scope>
    <source>
        <strain evidence="3 4">DSM 25520</strain>
    </source>
</reference>
<dbReference type="AlphaFoldDB" id="A0A366HJ97"/>
<proteinExistence type="inferred from homology"/>
<evidence type="ECO:0000313" key="3">
    <source>
        <dbReference type="EMBL" id="RBP42077.1"/>
    </source>
</evidence>